<keyword evidence="3" id="KW-1185">Reference proteome</keyword>
<protein>
    <submittedName>
        <fullName evidence="2">FG-GAP repeat</fullName>
    </submittedName>
</protein>
<evidence type="ECO:0000313" key="2">
    <source>
        <dbReference type="EMBL" id="CUK26422.1"/>
    </source>
</evidence>
<evidence type="ECO:0000256" key="1">
    <source>
        <dbReference type="ARBA" id="ARBA00022729"/>
    </source>
</evidence>
<name>A0A0P1ISH3_9RHOB</name>
<accession>A0A0P1ISH3</accession>
<evidence type="ECO:0000313" key="3">
    <source>
        <dbReference type="Proteomes" id="UP000051184"/>
    </source>
</evidence>
<dbReference type="SUPFAM" id="SSF69318">
    <property type="entry name" value="Integrin alpha N-terminal domain"/>
    <property type="match status" value="1"/>
</dbReference>
<reference evidence="3" key="1">
    <citation type="submission" date="2015-09" db="EMBL/GenBank/DDBJ databases">
        <authorList>
            <person name="Rodrigo-Torres Lidia"/>
            <person name="Arahal R.David."/>
        </authorList>
    </citation>
    <scope>NUCLEOTIDE SEQUENCE [LARGE SCALE GENOMIC DNA]</scope>
    <source>
        <strain evidence="3">CECT 5114</strain>
    </source>
</reference>
<dbReference type="Proteomes" id="UP000051184">
    <property type="component" value="Unassembled WGS sequence"/>
</dbReference>
<dbReference type="RefSeq" id="WP_082625889.1">
    <property type="nucleotide sequence ID" value="NZ_CYTO01000009.1"/>
</dbReference>
<dbReference type="InterPro" id="IPR028994">
    <property type="entry name" value="Integrin_alpha_N"/>
</dbReference>
<gene>
    <name evidence="2" type="ORF">TA5114_02232</name>
</gene>
<dbReference type="STRING" id="1715691.TA5113_01059"/>
<dbReference type="EMBL" id="CYUE01000020">
    <property type="protein sequence ID" value="CUK26422.1"/>
    <property type="molecule type" value="Genomic_DNA"/>
</dbReference>
<sequence length="266" mass="29287">MRDLAQHLTQSKARRQPLRQFNRLFRRALPVSAFVAILMMPLSATAEIKSARYLNPTDRYGHKVLGAEGEYTTLEVTLRGGKRLALAWEDTVVFEDTAPRLVDLDGDGAPEVIAVQSHQNGGAQVAVYQFKDGKLSPMVSNPFIGTRFRWLAVVGAADLDGDGHMEIAYVDRPHLAKTLRILRFKQEGDKSYSLTPVAQRSGVTNHRIGQDYISGGIRDCGKGPEMIVADANWRNILSVTFDGKTTEVKRLGPFTGRSSITAATSC</sequence>
<dbReference type="AlphaFoldDB" id="A0A0P1ISH3"/>
<dbReference type="Pfam" id="PF13517">
    <property type="entry name" value="FG-GAP_3"/>
    <property type="match status" value="1"/>
</dbReference>
<keyword evidence="1" id="KW-0732">Signal</keyword>
<proteinExistence type="predicted"/>
<organism evidence="2 3">
    <name type="scientific">Cognatishimia activa</name>
    <dbReference type="NCBI Taxonomy" id="1715691"/>
    <lineage>
        <taxon>Bacteria</taxon>
        <taxon>Pseudomonadati</taxon>
        <taxon>Pseudomonadota</taxon>
        <taxon>Alphaproteobacteria</taxon>
        <taxon>Rhodobacterales</taxon>
        <taxon>Paracoccaceae</taxon>
        <taxon>Cognatishimia</taxon>
    </lineage>
</organism>
<dbReference type="InterPro" id="IPR013517">
    <property type="entry name" value="FG-GAP"/>
</dbReference>